<gene>
    <name evidence="4" type="ORF">G1C95_0991</name>
</gene>
<feature type="region of interest" description="Disordered" evidence="1">
    <location>
        <begin position="110"/>
        <end position="144"/>
    </location>
</feature>
<accession>A0A7Y0ER57</accession>
<evidence type="ECO:0000313" key="5">
    <source>
        <dbReference type="Proteomes" id="UP000532194"/>
    </source>
</evidence>
<keyword evidence="2" id="KW-1133">Transmembrane helix</keyword>
<feature type="compositionally biased region" description="Low complexity" evidence="1">
    <location>
        <begin position="124"/>
        <end position="143"/>
    </location>
</feature>
<protein>
    <submittedName>
        <fullName evidence="4">Uncharacterized protein</fullName>
    </submittedName>
</protein>
<keyword evidence="2" id="KW-0472">Membrane</keyword>
<comment type="caution">
    <text evidence="4">The sequence shown here is derived from an EMBL/GenBank/DDBJ whole genome shotgun (WGS) entry which is preliminary data.</text>
</comment>
<name>A0A7Y0ER57_9BIFI</name>
<feature type="chain" id="PRO_5031391305" evidence="3">
    <location>
        <begin position="28"/>
        <end position="176"/>
    </location>
</feature>
<feature type="transmembrane region" description="Helical" evidence="2">
    <location>
        <begin position="149"/>
        <end position="169"/>
    </location>
</feature>
<keyword evidence="5" id="KW-1185">Reference proteome</keyword>
<keyword evidence="3" id="KW-0732">Signal</keyword>
<dbReference type="RefSeq" id="WP_169171827.1">
    <property type="nucleotide sequence ID" value="NZ_JAAIII010000002.1"/>
</dbReference>
<proteinExistence type="predicted"/>
<dbReference type="Proteomes" id="UP000532194">
    <property type="component" value="Unassembled WGS sequence"/>
</dbReference>
<feature type="signal peptide" evidence="3">
    <location>
        <begin position="1"/>
        <end position="27"/>
    </location>
</feature>
<feature type="compositionally biased region" description="Polar residues" evidence="1">
    <location>
        <begin position="110"/>
        <end position="121"/>
    </location>
</feature>
<reference evidence="4 5" key="1">
    <citation type="submission" date="2020-02" db="EMBL/GenBank/DDBJ databases">
        <title>Characterization of phylogenetic diversity of novel bifidobacterial species isolated in Czech ZOOs.</title>
        <authorList>
            <person name="Lugli G.A."/>
            <person name="Vera N.B."/>
            <person name="Ventura M."/>
        </authorList>
    </citation>
    <scope>NUCLEOTIDE SEQUENCE [LARGE SCALE GENOMIC DNA]</scope>
    <source>
        <strain evidence="4 5">DSM 109957</strain>
    </source>
</reference>
<organism evidence="4 5">
    <name type="scientific">Bifidobacterium oedipodis</name>
    <dbReference type="NCBI Taxonomy" id="2675322"/>
    <lineage>
        <taxon>Bacteria</taxon>
        <taxon>Bacillati</taxon>
        <taxon>Actinomycetota</taxon>
        <taxon>Actinomycetes</taxon>
        <taxon>Bifidobacteriales</taxon>
        <taxon>Bifidobacteriaceae</taxon>
        <taxon>Bifidobacterium</taxon>
    </lineage>
</organism>
<evidence type="ECO:0000256" key="2">
    <source>
        <dbReference type="SAM" id="Phobius"/>
    </source>
</evidence>
<dbReference type="AlphaFoldDB" id="A0A7Y0ER57"/>
<evidence type="ECO:0000256" key="1">
    <source>
        <dbReference type="SAM" id="MobiDB-lite"/>
    </source>
</evidence>
<dbReference type="EMBL" id="JAAIII010000002">
    <property type="protein sequence ID" value="NMM93806.1"/>
    <property type="molecule type" value="Genomic_DNA"/>
</dbReference>
<evidence type="ECO:0000256" key="3">
    <source>
        <dbReference type="SAM" id="SignalP"/>
    </source>
</evidence>
<evidence type="ECO:0000313" key="4">
    <source>
        <dbReference type="EMBL" id="NMM93806.1"/>
    </source>
</evidence>
<sequence length="176" mass="17693">MKKQIVAILAAIAAVFGFGLAANTAVADEYPAPTITVSGNVATGTYPANSFKPNETFTITVDDTYVSNVEQIALKQYGPFKAAADGSANLKFTLTEAGLKAAQENKLSVTAQGEEGTSITAPVSAPATGSGSNSGSSSTPTTAETGASIAPYGVAVVLLAAAGVALFAVRKTTSRR</sequence>
<keyword evidence="2" id="KW-0812">Transmembrane</keyword>